<keyword evidence="1" id="KW-0001">2Fe-2S</keyword>
<dbReference type="Pfam" id="PF01266">
    <property type="entry name" value="DAO"/>
    <property type="match status" value="1"/>
</dbReference>
<dbReference type="eggNOG" id="COG0665">
    <property type="taxonomic scope" value="Bacteria"/>
</dbReference>
<dbReference type="PANTHER" id="PTHR13847">
    <property type="entry name" value="SARCOSINE DEHYDROGENASE-RELATED"/>
    <property type="match status" value="1"/>
</dbReference>
<evidence type="ECO:0000313" key="7">
    <source>
        <dbReference type="EMBL" id="AGH94570.1"/>
    </source>
</evidence>
<dbReference type="EMBL" id="CP003537">
    <property type="protein sequence ID" value="AGH94570.1"/>
    <property type="molecule type" value="Genomic_DNA"/>
</dbReference>
<dbReference type="KEGG" id="bex:A11Q_350"/>
<feature type="domain" description="Rieske" evidence="6">
    <location>
        <begin position="423"/>
        <end position="504"/>
    </location>
</feature>
<dbReference type="RefSeq" id="WP_015469060.1">
    <property type="nucleotide sequence ID" value="NC_020813.1"/>
</dbReference>
<dbReference type="HOGENOM" id="CLU_007884_15_1_7"/>
<keyword evidence="2" id="KW-0479">Metal-binding</keyword>
<dbReference type="OrthoDB" id="9767869at2"/>
<proteinExistence type="predicted"/>
<protein>
    <recommendedName>
        <fullName evidence="6">Rieske domain-containing protein</fullName>
    </recommendedName>
</protein>
<dbReference type="PATRIC" id="fig|1184267.3.peg.352"/>
<dbReference type="SUPFAM" id="SSF51905">
    <property type="entry name" value="FAD/NAD(P)-binding domain"/>
    <property type="match status" value="1"/>
</dbReference>
<dbReference type="InterPro" id="IPR036188">
    <property type="entry name" value="FAD/NAD-bd_sf"/>
</dbReference>
<evidence type="ECO:0000256" key="5">
    <source>
        <dbReference type="SAM" id="MobiDB-lite"/>
    </source>
</evidence>
<evidence type="ECO:0000256" key="3">
    <source>
        <dbReference type="ARBA" id="ARBA00023004"/>
    </source>
</evidence>
<dbReference type="PANTHER" id="PTHR13847:SF281">
    <property type="entry name" value="FAD DEPENDENT OXIDOREDUCTASE DOMAIN-CONTAINING PROTEIN"/>
    <property type="match status" value="1"/>
</dbReference>
<dbReference type="Pfam" id="PF00355">
    <property type="entry name" value="Rieske"/>
    <property type="match status" value="1"/>
</dbReference>
<keyword evidence="8" id="KW-1185">Reference proteome</keyword>
<dbReference type="AlphaFoldDB" id="M4V807"/>
<accession>M4V807</accession>
<dbReference type="Gene3D" id="2.102.10.10">
    <property type="entry name" value="Rieske [2Fe-2S] iron-sulphur domain"/>
    <property type="match status" value="1"/>
</dbReference>
<dbReference type="GO" id="GO:0005737">
    <property type="term" value="C:cytoplasm"/>
    <property type="evidence" value="ECO:0007669"/>
    <property type="project" value="TreeGrafter"/>
</dbReference>
<dbReference type="PROSITE" id="PS51296">
    <property type="entry name" value="RIESKE"/>
    <property type="match status" value="1"/>
</dbReference>
<dbReference type="Gene3D" id="3.50.50.60">
    <property type="entry name" value="FAD/NAD(P)-binding domain"/>
    <property type="match status" value="1"/>
</dbReference>
<evidence type="ECO:0000259" key="6">
    <source>
        <dbReference type="PROSITE" id="PS51296"/>
    </source>
</evidence>
<feature type="compositionally biased region" description="Polar residues" evidence="5">
    <location>
        <begin position="520"/>
        <end position="529"/>
    </location>
</feature>
<dbReference type="Proteomes" id="UP000012040">
    <property type="component" value="Chromosome"/>
</dbReference>
<evidence type="ECO:0000256" key="4">
    <source>
        <dbReference type="ARBA" id="ARBA00023014"/>
    </source>
</evidence>
<dbReference type="eggNOG" id="COG0723">
    <property type="taxonomic scope" value="Bacteria"/>
</dbReference>
<evidence type="ECO:0000256" key="1">
    <source>
        <dbReference type="ARBA" id="ARBA00022714"/>
    </source>
</evidence>
<name>M4V807_9BACT</name>
<keyword evidence="3" id="KW-0408">Iron</keyword>
<dbReference type="GO" id="GO:0051537">
    <property type="term" value="F:2 iron, 2 sulfur cluster binding"/>
    <property type="evidence" value="ECO:0007669"/>
    <property type="project" value="UniProtKB-KW"/>
</dbReference>
<sequence>MESIHSNETNSLWHRQKESVYLPPLDRDINADICIIGGGIAGLTTAYLLLQEGFNVVVVEKSTFCKGQSGRSTAHLTVALDERYSDIEELHGPNTARLVAQSHLESLALIKKIITDEKIECDFHPVTGYLFAAYDEDLKILHDEYHAARRIGLDVKLMESVPVKSFRSGPALAFTEQYEMNPLLYLRGLAEAIFKKGGKIFSETEVTHVRSEEPALVFTRQGFRVTADSVVMATHSPINDLFGLHTKQAPFRTYVLGLEVPKGTVPHILAWDTSSPYHYFRISEHTPSHDMLIVGGEDHKTGQEDHPELCFARVEAWARLRFPMSKKVIHRWSGQILTSLDGLALLGRSPYEPRHIYVITGDSGNGITNCTIGAKLITDQIMQRDNPYEKIYDPSRITLRRFEEFIRTNSNAMAQYSHWFLSKPKPLLSKIPNETGVVYREGFKLVAAYKNTSGQISYMSAVCPHLGGIVQWNSVEKSWDCPCHGSRFNCYGETLEGPSTDGLKKISNPPAPEDSKDNEPSTPNPTASL</sequence>
<feature type="region of interest" description="Disordered" evidence="5">
    <location>
        <begin position="497"/>
        <end position="529"/>
    </location>
</feature>
<gene>
    <name evidence="7" type="ORF">A11Q_350</name>
</gene>
<keyword evidence="4" id="KW-0411">Iron-sulfur</keyword>
<evidence type="ECO:0000313" key="8">
    <source>
        <dbReference type="Proteomes" id="UP000012040"/>
    </source>
</evidence>
<dbReference type="GO" id="GO:0046872">
    <property type="term" value="F:metal ion binding"/>
    <property type="evidence" value="ECO:0007669"/>
    <property type="project" value="UniProtKB-KW"/>
</dbReference>
<dbReference type="SUPFAM" id="SSF50022">
    <property type="entry name" value="ISP domain"/>
    <property type="match status" value="1"/>
</dbReference>
<reference evidence="7 8" key="1">
    <citation type="journal article" date="2013" name="ISME J.">
        <title>By their genes ye shall know them: genomic signatures of predatory bacteria.</title>
        <authorList>
            <person name="Pasternak Z."/>
            <person name="Pietrokovski S."/>
            <person name="Rotem O."/>
            <person name="Gophna U."/>
            <person name="Lurie-Weinberger M.N."/>
            <person name="Jurkevitch E."/>
        </authorList>
    </citation>
    <scope>NUCLEOTIDE SEQUENCE [LARGE SCALE GENOMIC DNA]</scope>
    <source>
        <strain evidence="7 8">JSS</strain>
    </source>
</reference>
<dbReference type="Gene3D" id="3.30.9.10">
    <property type="entry name" value="D-Amino Acid Oxidase, subunit A, domain 2"/>
    <property type="match status" value="1"/>
</dbReference>
<evidence type="ECO:0000256" key="2">
    <source>
        <dbReference type="ARBA" id="ARBA00022723"/>
    </source>
</evidence>
<organism evidence="7 8">
    <name type="scientific">Pseudobdellovibrio exovorus JSS</name>
    <dbReference type="NCBI Taxonomy" id="1184267"/>
    <lineage>
        <taxon>Bacteria</taxon>
        <taxon>Pseudomonadati</taxon>
        <taxon>Bdellovibrionota</taxon>
        <taxon>Bdellovibrionia</taxon>
        <taxon>Bdellovibrionales</taxon>
        <taxon>Pseudobdellovibrionaceae</taxon>
        <taxon>Pseudobdellovibrio</taxon>
    </lineage>
</organism>
<dbReference type="STRING" id="1184267.A11Q_350"/>
<dbReference type="InterPro" id="IPR036922">
    <property type="entry name" value="Rieske_2Fe-2S_sf"/>
</dbReference>
<dbReference type="InterPro" id="IPR006076">
    <property type="entry name" value="FAD-dep_OxRdtase"/>
</dbReference>
<dbReference type="InterPro" id="IPR017941">
    <property type="entry name" value="Rieske_2Fe-2S"/>
</dbReference>